<dbReference type="RefSeq" id="WP_074315062.1">
    <property type="nucleotide sequence ID" value="NZ_FSQT01000002.1"/>
</dbReference>
<protein>
    <submittedName>
        <fullName evidence="2">Uncharacterized protein</fullName>
    </submittedName>
</protein>
<name>A0A1N5ZSJ3_9ACTN</name>
<proteinExistence type="predicted"/>
<sequence>MDAGADDRLRSAALVGVALAALAVGGWWWLAAAPAPTAQPAPTPTVRLDEIGPNGTPAGAPDVRRTVQVDTRSGEIVREGESSTVRIDPETGMITDVEGTPGDFFYQGDPSGGLPLFKETIWRERSELTPGKSVIRQSAAVDGGRYLLQYRCTRPGAMLLVVTGARLTEPSQIDCDGTVGTAELNAIGGPIRVSLSTAGEEPVDAEAQFVELP</sequence>
<feature type="transmembrane region" description="Helical" evidence="1">
    <location>
        <begin position="12"/>
        <end position="30"/>
    </location>
</feature>
<keyword evidence="1" id="KW-0472">Membrane</keyword>
<evidence type="ECO:0000313" key="3">
    <source>
        <dbReference type="Proteomes" id="UP000185124"/>
    </source>
</evidence>
<evidence type="ECO:0000313" key="2">
    <source>
        <dbReference type="EMBL" id="SIN24728.1"/>
    </source>
</evidence>
<organism evidence="2 3">
    <name type="scientific">Micromonospora cremea</name>
    <dbReference type="NCBI Taxonomy" id="709881"/>
    <lineage>
        <taxon>Bacteria</taxon>
        <taxon>Bacillati</taxon>
        <taxon>Actinomycetota</taxon>
        <taxon>Actinomycetes</taxon>
        <taxon>Micromonosporales</taxon>
        <taxon>Micromonosporaceae</taxon>
        <taxon>Micromonospora</taxon>
    </lineage>
</organism>
<evidence type="ECO:0000256" key="1">
    <source>
        <dbReference type="SAM" id="Phobius"/>
    </source>
</evidence>
<keyword evidence="3" id="KW-1185">Reference proteome</keyword>
<dbReference type="STRING" id="709881.SAMN04489832_4369"/>
<keyword evidence="1" id="KW-0812">Transmembrane</keyword>
<gene>
    <name evidence="2" type="ORF">SAMN04489832_4369</name>
</gene>
<reference evidence="3" key="1">
    <citation type="submission" date="2016-12" db="EMBL/GenBank/DDBJ databases">
        <authorList>
            <person name="Varghese N."/>
            <person name="Submissions S."/>
        </authorList>
    </citation>
    <scope>NUCLEOTIDE SEQUENCE [LARGE SCALE GENOMIC DNA]</scope>
    <source>
        <strain evidence="3">DSM 45599</strain>
    </source>
</reference>
<dbReference type="AlphaFoldDB" id="A0A1N5ZSJ3"/>
<accession>A0A1N5ZSJ3</accession>
<dbReference type="OrthoDB" id="3382229at2"/>
<dbReference type="Proteomes" id="UP000185124">
    <property type="component" value="Unassembled WGS sequence"/>
</dbReference>
<dbReference type="EMBL" id="FSQT01000002">
    <property type="protein sequence ID" value="SIN24728.1"/>
    <property type="molecule type" value="Genomic_DNA"/>
</dbReference>
<keyword evidence="1" id="KW-1133">Transmembrane helix</keyword>